<dbReference type="SUPFAM" id="SSF51419">
    <property type="entry name" value="PLP-binding barrel"/>
    <property type="match status" value="1"/>
</dbReference>
<dbReference type="PANTHER" id="PTHR28004:SF2">
    <property type="entry name" value="D-SERINE DEHYDRATASE"/>
    <property type="match status" value="1"/>
</dbReference>
<feature type="non-terminal residue" evidence="1">
    <location>
        <position position="80"/>
    </location>
</feature>
<dbReference type="InterPro" id="IPR051466">
    <property type="entry name" value="D-amino_acid_metab_enzyme"/>
</dbReference>
<reference evidence="1" key="1">
    <citation type="submission" date="2018-05" db="EMBL/GenBank/DDBJ databases">
        <authorList>
            <person name="Lanie J.A."/>
            <person name="Ng W.-L."/>
            <person name="Kazmierczak K.M."/>
            <person name="Andrzejewski T.M."/>
            <person name="Davidsen T.M."/>
            <person name="Wayne K.J."/>
            <person name="Tettelin H."/>
            <person name="Glass J.I."/>
            <person name="Rusch D."/>
            <person name="Podicherti R."/>
            <person name="Tsui H.-C.T."/>
            <person name="Winkler M.E."/>
        </authorList>
    </citation>
    <scope>NUCLEOTIDE SEQUENCE</scope>
</reference>
<protein>
    <recommendedName>
        <fullName evidence="2">Alanine racemase N-terminal domain-containing protein</fullName>
    </recommendedName>
</protein>
<organism evidence="1">
    <name type="scientific">marine metagenome</name>
    <dbReference type="NCBI Taxonomy" id="408172"/>
    <lineage>
        <taxon>unclassified sequences</taxon>
        <taxon>metagenomes</taxon>
        <taxon>ecological metagenomes</taxon>
    </lineage>
</organism>
<accession>A0A383E6Z4</accession>
<proteinExistence type="predicted"/>
<dbReference type="InterPro" id="IPR029066">
    <property type="entry name" value="PLP-binding_barrel"/>
</dbReference>
<evidence type="ECO:0000313" key="1">
    <source>
        <dbReference type="EMBL" id="SVE52491.1"/>
    </source>
</evidence>
<dbReference type="AlphaFoldDB" id="A0A383E6Z4"/>
<dbReference type="EMBL" id="UINC01223338">
    <property type="protein sequence ID" value="SVE52491.1"/>
    <property type="molecule type" value="Genomic_DNA"/>
</dbReference>
<dbReference type="GO" id="GO:0036088">
    <property type="term" value="P:D-serine catabolic process"/>
    <property type="evidence" value="ECO:0007669"/>
    <property type="project" value="TreeGrafter"/>
</dbReference>
<name>A0A383E6Z4_9ZZZZ</name>
<dbReference type="Gene3D" id="3.20.20.10">
    <property type="entry name" value="Alanine racemase"/>
    <property type="match status" value="1"/>
</dbReference>
<dbReference type="PANTHER" id="PTHR28004">
    <property type="entry name" value="ZGC:162816-RELATED"/>
    <property type="match status" value="1"/>
</dbReference>
<dbReference type="GO" id="GO:0008721">
    <property type="term" value="F:D-serine ammonia-lyase activity"/>
    <property type="evidence" value="ECO:0007669"/>
    <property type="project" value="TreeGrafter"/>
</dbReference>
<evidence type="ECO:0008006" key="2">
    <source>
        <dbReference type="Google" id="ProtNLM"/>
    </source>
</evidence>
<sequence>MRVHTKTHKTPAIARRQIAAGAVGIVSQKLGEAEAMAAAGLEDILVPYNIVGRRKLERLVSLVQSDRMTLTLATDSTATI</sequence>
<gene>
    <name evidence="1" type="ORF">METZ01_LOCUS505345</name>
</gene>